<evidence type="ECO:0000313" key="1">
    <source>
        <dbReference type="EMBL" id="GAH65902.1"/>
    </source>
</evidence>
<feature type="non-terminal residue" evidence="1">
    <location>
        <position position="1"/>
    </location>
</feature>
<accession>X1H934</accession>
<comment type="caution">
    <text evidence="1">The sequence shown here is derived from an EMBL/GenBank/DDBJ whole genome shotgun (WGS) entry which is preliminary data.</text>
</comment>
<dbReference type="AlphaFoldDB" id="X1H934"/>
<proteinExistence type="predicted"/>
<protein>
    <submittedName>
        <fullName evidence="1">Uncharacterized protein</fullName>
    </submittedName>
</protein>
<sequence>PDIIHISGNVYAIAYRGPDDDGWLKTVTISDDGLTLALTGSSLEFDPENGDDPDIIHISGNVYAIAYRGPDYDGWLKTVTISDDGATLALTGSSLEFDPENGDDPDIIHIAGNVYAIAYRGPDTDGWLKTVSIADDGTIGTVIGTLEFDPEWGIAPDIIYISGNVYAIAYNGPVNDGWLKTVSIADDGLTLTLTGGSLEFDPRAGLRPKIIHIAGNIYAIAYRDYAIHGWLKTVAIVTSEVLRNKAYALSREEL</sequence>
<gene>
    <name evidence="1" type="ORF">S03H2_52430</name>
</gene>
<reference evidence="1" key="1">
    <citation type="journal article" date="2014" name="Front. Microbiol.">
        <title>High frequency of phylogenetically diverse reductive dehalogenase-homologous genes in deep subseafloor sedimentary metagenomes.</title>
        <authorList>
            <person name="Kawai M."/>
            <person name="Futagami T."/>
            <person name="Toyoda A."/>
            <person name="Takaki Y."/>
            <person name="Nishi S."/>
            <person name="Hori S."/>
            <person name="Arai W."/>
            <person name="Tsubouchi T."/>
            <person name="Morono Y."/>
            <person name="Uchiyama I."/>
            <person name="Ito T."/>
            <person name="Fujiyama A."/>
            <person name="Inagaki F."/>
            <person name="Takami H."/>
        </authorList>
    </citation>
    <scope>NUCLEOTIDE SEQUENCE</scope>
    <source>
        <strain evidence="1">Expedition CK06-06</strain>
    </source>
</reference>
<name>X1H934_9ZZZZ</name>
<organism evidence="1">
    <name type="scientific">marine sediment metagenome</name>
    <dbReference type="NCBI Taxonomy" id="412755"/>
    <lineage>
        <taxon>unclassified sequences</taxon>
        <taxon>metagenomes</taxon>
        <taxon>ecological metagenomes</taxon>
    </lineage>
</organism>
<dbReference type="EMBL" id="BARU01033306">
    <property type="protein sequence ID" value="GAH65902.1"/>
    <property type="molecule type" value="Genomic_DNA"/>
</dbReference>